<comment type="caution">
    <text evidence="14">The sequence shown here is derived from an EMBL/GenBank/DDBJ whole genome shotgun (WGS) entry which is preliminary data.</text>
</comment>
<evidence type="ECO:0000256" key="3">
    <source>
        <dbReference type="ARBA" id="ARBA00022475"/>
    </source>
</evidence>
<evidence type="ECO:0000259" key="11">
    <source>
        <dbReference type="Pfam" id="PF00924"/>
    </source>
</evidence>
<feature type="compositionally biased region" description="Polar residues" evidence="8">
    <location>
        <begin position="775"/>
        <end position="791"/>
    </location>
</feature>
<feature type="transmembrane region" description="Helical" evidence="9">
    <location>
        <begin position="462"/>
        <end position="484"/>
    </location>
</feature>
<feature type="transmembrane region" description="Helical" evidence="9">
    <location>
        <begin position="198"/>
        <end position="219"/>
    </location>
</feature>
<reference evidence="14 15" key="1">
    <citation type="submission" date="2024-09" db="EMBL/GenBank/DDBJ databases">
        <authorList>
            <person name="Zhang Z.-H."/>
        </authorList>
    </citation>
    <scope>NUCLEOTIDE SEQUENCE [LARGE SCALE GENOMIC DNA]</scope>
    <source>
        <strain evidence="14 15">HHTR114</strain>
    </source>
</reference>
<dbReference type="InterPro" id="IPR011066">
    <property type="entry name" value="MscS_channel_C_sf"/>
</dbReference>
<dbReference type="Gene3D" id="2.30.30.60">
    <property type="match status" value="1"/>
</dbReference>
<feature type="transmembrane region" description="Helical" evidence="9">
    <location>
        <begin position="280"/>
        <end position="300"/>
    </location>
</feature>
<keyword evidence="3" id="KW-1003">Cell membrane</keyword>
<feature type="transmembrane region" description="Helical" evidence="9">
    <location>
        <begin position="512"/>
        <end position="532"/>
    </location>
</feature>
<evidence type="ECO:0000256" key="6">
    <source>
        <dbReference type="ARBA" id="ARBA00023136"/>
    </source>
</evidence>
<dbReference type="SUPFAM" id="SSF50182">
    <property type="entry name" value="Sm-like ribonucleoproteins"/>
    <property type="match status" value="1"/>
</dbReference>
<feature type="region of interest" description="Disordered" evidence="8">
    <location>
        <begin position="771"/>
        <end position="798"/>
    </location>
</feature>
<dbReference type="PANTHER" id="PTHR30347:SF1">
    <property type="entry name" value="MECHANOSENSITIVE CHANNEL MSCK"/>
    <property type="match status" value="1"/>
</dbReference>
<dbReference type="InterPro" id="IPR006686">
    <property type="entry name" value="MscS_channel_CS"/>
</dbReference>
<feature type="coiled-coil region" evidence="7">
    <location>
        <begin position="46"/>
        <end position="84"/>
    </location>
</feature>
<keyword evidence="7" id="KW-0175">Coiled coil</keyword>
<evidence type="ECO:0000259" key="13">
    <source>
        <dbReference type="Pfam" id="PF21082"/>
    </source>
</evidence>
<dbReference type="InterPro" id="IPR023408">
    <property type="entry name" value="MscS_beta-dom_sf"/>
</dbReference>
<dbReference type="Gene3D" id="1.10.287.1260">
    <property type="match status" value="1"/>
</dbReference>
<dbReference type="PANTHER" id="PTHR30347">
    <property type="entry name" value="POTASSIUM CHANNEL RELATED"/>
    <property type="match status" value="1"/>
</dbReference>
<sequence>MRAFCAGLAALFAFLATALPVAAQTDRASEIEAAAQEIASIRTEVNADQIDEAAALEQRLRALRVEGRNRLTAIERELEATRAQIEFLGPAPGENDPPESDIIAGERSELEGQRARLNGQRTRVLANIFESGELLTRLSGARVGALYRTLVERGASPLEPGLWGAAWTSARDVSARVGRYFASWSEVKRGGGGYGRSVAIIVAALVLSLMLFGPVNRWIAGTFSTAVEKRKPTSARRVVVAGLKMAGRTVPGVIGGLIIIETLRAQGVLTPEGEVAARAFWVGVLSILIVSGFTAGFFAPSSPGWRIAPIDADRGRAVSRLALAIVLIFSLDTLLSAIGIAARADDALLRIIDALAATAIAVCVFLLCRSRLWRVEDEKSGEGWRLLRRIGRALTIIIIAAVVAGYVPFAHFIATRIVYLALFIGLAWMMRAMLAESALALRNSLSTETDRQDENESANYRFWSRLIINTLLIVAVTPAVLVLFGVPSATVRDLAGQAVFGFNIGGVHIPSVAKLFAAVLVFVVIMAATKLIQRGVQQGPLAHSRADIGVQNSLITLMGYAGLVIALFASISSLGFDLGNLALIAGALSVGIGFGLQSIVNNFVSGLILLFERPIKVGDWIVTPSGEGTVKKISVRSTEIETFDRSSIIVPNSEFISSTVTNWTHKDRLGRITVPVGVSYGSDPEQVKEILLQCAHDHPQIVSYPEPFVTWMDFGASSLDFELRAYLADISKGLTVRTELRFAIFKAFTDAGVEIPFPQQDVYIKAMPGGEASQKLKTQQAPAPETNTEAQPETDAEK</sequence>
<dbReference type="Gene3D" id="3.30.70.100">
    <property type="match status" value="1"/>
</dbReference>
<feature type="domain" description="DUF3772" evidence="12">
    <location>
        <begin position="133"/>
        <end position="182"/>
    </location>
</feature>
<feature type="transmembrane region" description="Helical" evidence="9">
    <location>
        <begin position="553"/>
        <end position="576"/>
    </location>
</feature>
<dbReference type="InterPro" id="IPR011014">
    <property type="entry name" value="MscS_channel_TM-2"/>
</dbReference>
<keyword evidence="4 9" id="KW-0812">Transmembrane</keyword>
<keyword evidence="6 9" id="KW-0472">Membrane</keyword>
<feature type="transmembrane region" description="Helical" evidence="9">
    <location>
        <begin position="239"/>
        <end position="260"/>
    </location>
</feature>
<comment type="similarity">
    <text evidence="2">Belongs to the MscS (TC 1.A.23) family.</text>
</comment>
<evidence type="ECO:0000256" key="5">
    <source>
        <dbReference type="ARBA" id="ARBA00022989"/>
    </source>
</evidence>
<feature type="transmembrane region" description="Helical" evidence="9">
    <location>
        <begin position="582"/>
        <end position="611"/>
    </location>
</feature>
<proteinExistence type="inferred from homology"/>
<feature type="transmembrane region" description="Helical" evidence="9">
    <location>
        <begin position="347"/>
        <end position="368"/>
    </location>
</feature>
<feature type="domain" description="Mechanosensitive ion channel MscS C-terminal" evidence="13">
    <location>
        <begin position="672"/>
        <end position="755"/>
    </location>
</feature>
<keyword evidence="15" id="KW-1185">Reference proteome</keyword>
<feature type="transmembrane region" description="Helical" evidence="9">
    <location>
        <begin position="389"/>
        <end position="411"/>
    </location>
</feature>
<evidence type="ECO:0000313" key="15">
    <source>
        <dbReference type="Proteomes" id="UP001596116"/>
    </source>
</evidence>
<accession>A0ABW1L1J8</accession>
<feature type="signal peptide" evidence="10">
    <location>
        <begin position="1"/>
        <end position="23"/>
    </location>
</feature>
<evidence type="ECO:0000256" key="10">
    <source>
        <dbReference type="SAM" id="SignalP"/>
    </source>
</evidence>
<keyword evidence="5 9" id="KW-1133">Transmembrane helix</keyword>
<dbReference type="InterPro" id="IPR049278">
    <property type="entry name" value="MS_channel_C"/>
</dbReference>
<evidence type="ECO:0000256" key="8">
    <source>
        <dbReference type="SAM" id="MobiDB-lite"/>
    </source>
</evidence>
<evidence type="ECO:0000259" key="12">
    <source>
        <dbReference type="Pfam" id="PF12607"/>
    </source>
</evidence>
<feature type="domain" description="Mechanosensitive ion channel MscS" evidence="11">
    <location>
        <begin position="599"/>
        <end position="665"/>
    </location>
</feature>
<dbReference type="Pfam" id="PF21082">
    <property type="entry name" value="MS_channel_3rd"/>
    <property type="match status" value="1"/>
</dbReference>
<feature type="chain" id="PRO_5047304411" evidence="10">
    <location>
        <begin position="24"/>
        <end position="798"/>
    </location>
</feature>
<organism evidence="14 15">
    <name type="scientific">Hyphococcus aureus</name>
    <dbReference type="NCBI Taxonomy" id="2666033"/>
    <lineage>
        <taxon>Bacteria</taxon>
        <taxon>Pseudomonadati</taxon>
        <taxon>Pseudomonadota</taxon>
        <taxon>Alphaproteobacteria</taxon>
        <taxon>Parvularculales</taxon>
        <taxon>Parvularculaceae</taxon>
        <taxon>Hyphococcus</taxon>
    </lineage>
</organism>
<dbReference type="InterPro" id="IPR010920">
    <property type="entry name" value="LSM_dom_sf"/>
</dbReference>
<dbReference type="PROSITE" id="PS01246">
    <property type="entry name" value="UPF0003"/>
    <property type="match status" value="1"/>
</dbReference>
<evidence type="ECO:0000256" key="2">
    <source>
        <dbReference type="ARBA" id="ARBA00008017"/>
    </source>
</evidence>
<protein>
    <submittedName>
        <fullName evidence="14">DUF3772 domain-containing protein</fullName>
    </submittedName>
</protein>
<evidence type="ECO:0000256" key="4">
    <source>
        <dbReference type="ARBA" id="ARBA00022692"/>
    </source>
</evidence>
<evidence type="ECO:0000256" key="9">
    <source>
        <dbReference type="SAM" id="Phobius"/>
    </source>
</evidence>
<feature type="transmembrane region" description="Helical" evidence="9">
    <location>
        <begin position="321"/>
        <end position="341"/>
    </location>
</feature>
<feature type="transmembrane region" description="Helical" evidence="9">
    <location>
        <begin position="417"/>
        <end position="441"/>
    </location>
</feature>
<dbReference type="SUPFAM" id="SSF82689">
    <property type="entry name" value="Mechanosensitive channel protein MscS (YggB), C-terminal domain"/>
    <property type="match status" value="1"/>
</dbReference>
<dbReference type="InterPro" id="IPR006685">
    <property type="entry name" value="MscS_channel_2nd"/>
</dbReference>
<dbReference type="InterPro" id="IPR052702">
    <property type="entry name" value="MscS-like_channel"/>
</dbReference>
<gene>
    <name evidence="14" type="ORF">ACFMB1_14810</name>
</gene>
<dbReference type="EMBL" id="JBHPON010000002">
    <property type="protein sequence ID" value="MFC6036827.1"/>
    <property type="molecule type" value="Genomic_DNA"/>
</dbReference>
<dbReference type="Pfam" id="PF12607">
    <property type="entry name" value="DUF3772"/>
    <property type="match status" value="1"/>
</dbReference>
<name>A0ABW1L1J8_9PROT</name>
<evidence type="ECO:0000313" key="14">
    <source>
        <dbReference type="EMBL" id="MFC6036827.1"/>
    </source>
</evidence>
<dbReference type="SUPFAM" id="SSF82861">
    <property type="entry name" value="Mechanosensitive channel protein MscS (YggB), transmembrane region"/>
    <property type="match status" value="1"/>
</dbReference>
<dbReference type="Proteomes" id="UP001596116">
    <property type="component" value="Unassembled WGS sequence"/>
</dbReference>
<evidence type="ECO:0000256" key="7">
    <source>
        <dbReference type="SAM" id="Coils"/>
    </source>
</evidence>
<dbReference type="InterPro" id="IPR022249">
    <property type="entry name" value="DUF3772"/>
</dbReference>
<dbReference type="RefSeq" id="WP_379881925.1">
    <property type="nucleotide sequence ID" value="NZ_JBHPON010000002.1"/>
</dbReference>
<evidence type="ECO:0000256" key="1">
    <source>
        <dbReference type="ARBA" id="ARBA00004651"/>
    </source>
</evidence>
<keyword evidence="10" id="KW-0732">Signal</keyword>
<comment type="subcellular location">
    <subcellularLocation>
        <location evidence="1">Cell membrane</location>
        <topology evidence="1">Multi-pass membrane protein</topology>
    </subcellularLocation>
</comment>
<dbReference type="Pfam" id="PF00924">
    <property type="entry name" value="MS_channel_2nd"/>
    <property type="match status" value="1"/>
</dbReference>